<dbReference type="PANTHER" id="PTHR47524">
    <property type="entry name" value="20S RRNA ACCUMULATION PROTEIN 4"/>
    <property type="match status" value="1"/>
</dbReference>
<name>A0A166NVC1_9EURO</name>
<dbReference type="PANTHER" id="PTHR47524:SF1">
    <property type="entry name" value="20S RRNA ACCUMULATION PROTEIN 4"/>
    <property type="match status" value="1"/>
</dbReference>
<evidence type="ECO:0000256" key="1">
    <source>
        <dbReference type="SAM" id="MobiDB-lite"/>
    </source>
</evidence>
<organism evidence="3 4">
    <name type="scientific">Ascosphaera apis ARSEF 7405</name>
    <dbReference type="NCBI Taxonomy" id="392613"/>
    <lineage>
        <taxon>Eukaryota</taxon>
        <taxon>Fungi</taxon>
        <taxon>Dikarya</taxon>
        <taxon>Ascomycota</taxon>
        <taxon>Pezizomycotina</taxon>
        <taxon>Eurotiomycetes</taxon>
        <taxon>Eurotiomycetidae</taxon>
        <taxon>Onygenales</taxon>
        <taxon>Ascosphaeraceae</taxon>
        <taxon>Ascosphaera</taxon>
    </lineage>
</organism>
<evidence type="ECO:0000259" key="2">
    <source>
        <dbReference type="Pfam" id="PF04194"/>
    </source>
</evidence>
<feature type="compositionally biased region" description="Basic and acidic residues" evidence="1">
    <location>
        <begin position="202"/>
        <end position="225"/>
    </location>
</feature>
<accession>A0A166NVC1</accession>
<dbReference type="GO" id="GO:0005737">
    <property type="term" value="C:cytoplasm"/>
    <property type="evidence" value="ECO:0007669"/>
    <property type="project" value="InterPro"/>
</dbReference>
<dbReference type="VEuPathDB" id="FungiDB:AAP_02751"/>
<feature type="region of interest" description="Disordered" evidence="1">
    <location>
        <begin position="274"/>
        <end position="302"/>
    </location>
</feature>
<reference evidence="3 4" key="1">
    <citation type="journal article" date="2016" name="Genome Biol. Evol.">
        <title>Divergent and convergent evolution of fungal pathogenicity.</title>
        <authorList>
            <person name="Shang Y."/>
            <person name="Xiao G."/>
            <person name="Zheng P."/>
            <person name="Cen K."/>
            <person name="Zhan S."/>
            <person name="Wang C."/>
        </authorList>
    </citation>
    <scope>NUCLEOTIDE SEQUENCE [LARGE SCALE GENOMIC DNA]</scope>
    <source>
        <strain evidence="3 4">ARSEF 7405</strain>
    </source>
</reference>
<dbReference type="InterPro" id="IPR007320">
    <property type="entry name" value="PDCD2_C"/>
</dbReference>
<dbReference type="GO" id="GO:0030490">
    <property type="term" value="P:maturation of SSU-rRNA"/>
    <property type="evidence" value="ECO:0007669"/>
    <property type="project" value="TreeGrafter"/>
</dbReference>
<feature type="region of interest" description="Disordered" evidence="1">
    <location>
        <begin position="191"/>
        <end position="243"/>
    </location>
</feature>
<protein>
    <submittedName>
        <fullName evidence="3">Programmed cell death protein 2</fullName>
    </submittedName>
</protein>
<dbReference type="AlphaFoldDB" id="A0A166NVC1"/>
<dbReference type="OrthoDB" id="443682at2759"/>
<evidence type="ECO:0000313" key="3">
    <source>
        <dbReference type="EMBL" id="KZZ92670.1"/>
    </source>
</evidence>
<comment type="caution">
    <text evidence="3">The sequence shown here is derived from an EMBL/GenBank/DDBJ whole genome shotgun (WGS) entry which is preliminary data.</text>
</comment>
<feature type="compositionally biased region" description="Low complexity" evidence="1">
    <location>
        <begin position="126"/>
        <end position="137"/>
    </location>
</feature>
<feature type="region of interest" description="Disordered" evidence="1">
    <location>
        <begin position="118"/>
        <end position="159"/>
    </location>
</feature>
<dbReference type="Proteomes" id="UP000242877">
    <property type="component" value="Unassembled WGS sequence"/>
</dbReference>
<keyword evidence="4" id="KW-1185">Reference proteome</keyword>
<dbReference type="EMBL" id="AZGZ01000010">
    <property type="protein sequence ID" value="KZZ92670.1"/>
    <property type="molecule type" value="Genomic_DNA"/>
</dbReference>
<feature type="domain" description="Programmed cell death protein 2 C-terminal" evidence="2">
    <location>
        <begin position="310"/>
        <end position="445"/>
    </location>
</feature>
<evidence type="ECO:0000313" key="4">
    <source>
        <dbReference type="Proteomes" id="UP000242877"/>
    </source>
</evidence>
<dbReference type="Pfam" id="PF04194">
    <property type="entry name" value="PDCD2_C"/>
    <property type="match status" value="1"/>
</dbReference>
<proteinExistence type="predicted"/>
<sequence>MSNDYDSDASLSDVEDETLGQTNVLLGFAEEEEMDDPVSHLGGKPTWMDDGPAPSGSFAKCESCGNFMNLLLQLNGDLPERFPNDARWIYIFGCVKAACNRKPGSIKAFRAVKKYKLSNKAKQQNKKNNNNEAAQSKPEQAAPSEPKKPAIDLGASIFGGPTPAQVASANPFASPAPASAAAPVNPFAPLPATSTLGAKTPQKPEAERTTESTEKLTETFAEKARITSPPPEDSPIQKQKPVAGPAIPWPAESSFPTPYKQFYLDAEYEVLSAPSSPDYSGKIQTEPMDYEDAKGGSAADSKETFESSLDKDFLRFSSRLEHNPEQVLRYEFNGTPILYSTTDAVGKLFSKNTASSGSGKISTVAAAGSRIPRCQYCGRERVFEVQLVPHAIATLEEDRDLGLPGTKTESGMEWETIIVGVCANNCGPDSVGTVDYREEWVGVQWEEGMSLKK</sequence>
<gene>
    <name evidence="3" type="ORF">AAP_02751</name>
</gene>